<feature type="signal peptide" evidence="2">
    <location>
        <begin position="1"/>
        <end position="34"/>
    </location>
</feature>
<feature type="chain" id="PRO_5040880529" evidence="2">
    <location>
        <begin position="35"/>
        <end position="1266"/>
    </location>
</feature>
<dbReference type="InterPro" id="IPR006311">
    <property type="entry name" value="TAT_signal"/>
</dbReference>
<dbReference type="InterPro" id="IPR011432">
    <property type="entry name" value="Shr-like_HID"/>
</dbReference>
<dbReference type="InterPro" id="IPR001119">
    <property type="entry name" value="SLH_dom"/>
</dbReference>
<name>A0A9X2IPY8_9BACI</name>
<dbReference type="Proteomes" id="UP001139179">
    <property type="component" value="Unassembled WGS sequence"/>
</dbReference>
<organism evidence="4 5">
    <name type="scientific">Halalkalibacter oceani</name>
    <dbReference type="NCBI Taxonomy" id="1653776"/>
    <lineage>
        <taxon>Bacteria</taxon>
        <taxon>Bacillati</taxon>
        <taxon>Bacillota</taxon>
        <taxon>Bacilli</taxon>
        <taxon>Bacillales</taxon>
        <taxon>Bacillaceae</taxon>
        <taxon>Halalkalibacter</taxon>
    </lineage>
</organism>
<dbReference type="Gene3D" id="2.60.40.1220">
    <property type="match status" value="1"/>
</dbReference>
<keyword evidence="1 2" id="KW-0732">Signal</keyword>
<dbReference type="InterPro" id="IPR051465">
    <property type="entry name" value="Cell_Envelope_Struct_Comp"/>
</dbReference>
<proteinExistence type="predicted"/>
<reference evidence="4" key="1">
    <citation type="submission" date="2022-05" db="EMBL/GenBank/DDBJ databases">
        <title>Comparative Genomics of Spacecraft Associated Microbes.</title>
        <authorList>
            <person name="Tran M.T."/>
            <person name="Wright A."/>
            <person name="Seuylemezian A."/>
            <person name="Eisen J."/>
            <person name="Coil D."/>
        </authorList>
    </citation>
    <scope>NUCLEOTIDE SEQUENCE</scope>
    <source>
        <strain evidence="4">214.1.1</strain>
    </source>
</reference>
<dbReference type="AlphaFoldDB" id="A0A9X2IPY8"/>
<dbReference type="RefSeq" id="WP_251225174.1">
    <property type="nucleotide sequence ID" value="NZ_JAMBOL010000041.1"/>
</dbReference>
<feature type="domain" description="SLH" evidence="3">
    <location>
        <begin position="34"/>
        <end position="97"/>
    </location>
</feature>
<dbReference type="EMBL" id="JAMBOL010000041">
    <property type="protein sequence ID" value="MCM3716524.1"/>
    <property type="molecule type" value="Genomic_DNA"/>
</dbReference>
<keyword evidence="5" id="KW-1185">Reference proteome</keyword>
<feature type="domain" description="SLH" evidence="3">
    <location>
        <begin position="160"/>
        <end position="218"/>
    </location>
</feature>
<evidence type="ECO:0000256" key="1">
    <source>
        <dbReference type="ARBA" id="ARBA00022729"/>
    </source>
</evidence>
<dbReference type="InterPro" id="IPR014755">
    <property type="entry name" value="Cu-Rt/internalin_Ig-like"/>
</dbReference>
<evidence type="ECO:0000256" key="2">
    <source>
        <dbReference type="SAM" id="SignalP"/>
    </source>
</evidence>
<dbReference type="Pfam" id="PF00395">
    <property type="entry name" value="SLH"/>
    <property type="match status" value="3"/>
</dbReference>
<evidence type="ECO:0000313" key="4">
    <source>
        <dbReference type="EMBL" id="MCM3716524.1"/>
    </source>
</evidence>
<protein>
    <submittedName>
        <fullName evidence="4">S-layer homology domain-containing protein</fullName>
    </submittedName>
</protein>
<accession>A0A9X2IPY8</accession>
<gene>
    <name evidence="4" type="ORF">M3202_20980</name>
</gene>
<evidence type="ECO:0000313" key="5">
    <source>
        <dbReference type="Proteomes" id="UP001139179"/>
    </source>
</evidence>
<dbReference type="PROSITE" id="PS51272">
    <property type="entry name" value="SLH"/>
    <property type="match status" value="3"/>
</dbReference>
<dbReference type="Pfam" id="PF07550">
    <property type="entry name" value="Shr-like_HID"/>
    <property type="match status" value="1"/>
</dbReference>
<evidence type="ECO:0000259" key="3">
    <source>
        <dbReference type="PROSITE" id="PS51272"/>
    </source>
</evidence>
<feature type="domain" description="SLH" evidence="3">
    <location>
        <begin position="98"/>
        <end position="159"/>
    </location>
</feature>
<sequence>MAYQPKSYRKFLATSVTAAMVATVAAPVIPSVSADTSFSDVASNHWAADAINYLVEKGAIEGYPNGTFQPNASITRAEAAKILAITLGLNVDESANTNFSDASSHWASSYIAALQSQAPGVIDGYTDGTFRPNRTITRQEMAKMIVTAYDLQENEAAEVDFTDNTGWGAEYITTLASLGIVEGVRAGQFQPNGNVTRAQTPVFVHRAEVPEVRIPVPGGETPVEFAITSVEALTEEGRFAEVTFSVPANSNITRNDVNVTNARTGERIGIQEVDLSNDRRVLTVTFFENDIDRPILERGETYRFAVTHGGETYTYNFERPQYAEARVIDVDNEEGKLLIDSETTSTSNERYHVSNLNLEVADADIDLEYVLGRDIRVWYNTEDEVVNIEVKDETVHYDAVEVNGDEIELLDLDDEFDFSDDAIVRINGDRADVEDLDEYYDYAKVVLDGSGDVVYVNAYNWADYVVVDEIDGTEVFGYDGYIDVDLEDYIIVKDGETISIDDIEQNDVVFFNDDPENDDEGYAEVFTRTVSGEITGIFEDKFEVDGKLYDYAGDREWEVRYIDEDGDVEVLGTGSDASDVIERFQDAGDVTVFLDRDGNLVFVAGELGELNRNRLGSLLLDEVVGYSQATRDRLEVSVLSQNGEANVYDVRLDSLDEIIVDGEAYDGEDLELIDANAAGGASGIRVEGGAQIVDFSEVGQRGQLIRVHLDNNDNVTKFEFYTDGFDGDGFVEFSGVFEIEKDNFFNGKRIQNSAVVFDTTDHDWNDDKSISTGDVEVSTWAEYKEETSADEIHEALVYYNDRDNVTYLVIVDSDVDSEDADTPALIRSVLRNTDGEIVRFDAYIDGTRQTFNVDEIADSNITGLSGQLSRGDAVYFAQNNNGLVTEIVTADTARVSNITSVSTANRTITGTGGTYELVSDGYVLDNTGSNVEEKRLSDLRNLDSNEEVLVILDYDEDGDNTRFAKFFVIVDAGTTGNDDDEETVSGATVTAVSATSIRVQLEDNTSRTLPLADNVFVDDTVAGESGFVARADIQNGLNTDDVIDYELDEASNTVTSITIKQKAAVELSVTNAVIAGDDSIEVTYSASTVFQDNITSVRVNGTALASSAYDFNTAGGTTTLEIDESVTTASGDYVVTIVADGFKNSTVTQVVDATPPTAASSNAVVLTDADDDDDLTEDDQITLTFSEELSSTSQSDIETFLESLPELGTTATAQFDPDGTSVVITLGTTPTIAFGDTITIDAADVVDVVGNTATADVVFTLPASFN</sequence>
<dbReference type="PROSITE" id="PS51318">
    <property type="entry name" value="TAT"/>
    <property type="match status" value="1"/>
</dbReference>
<comment type="caution">
    <text evidence="4">The sequence shown here is derived from an EMBL/GenBank/DDBJ whole genome shotgun (WGS) entry which is preliminary data.</text>
</comment>
<dbReference type="PANTHER" id="PTHR43308">
    <property type="entry name" value="OUTER MEMBRANE PROTEIN ALPHA-RELATED"/>
    <property type="match status" value="1"/>
</dbReference>